<dbReference type="InterPro" id="IPR051162">
    <property type="entry name" value="T4SS_component"/>
</dbReference>
<dbReference type="SUPFAM" id="SSF52540">
    <property type="entry name" value="P-loop containing nucleoside triphosphate hydrolases"/>
    <property type="match status" value="1"/>
</dbReference>
<dbReference type="Pfam" id="PF10412">
    <property type="entry name" value="TrwB_AAD_bind"/>
    <property type="match status" value="1"/>
</dbReference>
<protein>
    <recommendedName>
        <fullName evidence="1">Type IV secretion system coupling protein TraD DNA-binding domain-containing protein</fullName>
    </recommendedName>
</protein>
<dbReference type="EMBL" id="CACVAW010000043">
    <property type="protein sequence ID" value="CAA6810870.1"/>
    <property type="molecule type" value="Genomic_DNA"/>
</dbReference>
<feature type="domain" description="Type IV secretion system coupling protein TraD DNA-binding" evidence="1">
    <location>
        <begin position="205"/>
        <end position="529"/>
    </location>
</feature>
<evidence type="ECO:0000313" key="2">
    <source>
        <dbReference type="EMBL" id="CAA6810870.1"/>
    </source>
</evidence>
<gene>
    <name evidence="2" type="ORF">HELGO_WM20337</name>
</gene>
<dbReference type="PANTHER" id="PTHR30121">
    <property type="entry name" value="UNCHARACTERIZED PROTEIN YJGR-RELATED"/>
    <property type="match status" value="1"/>
</dbReference>
<evidence type="ECO:0000259" key="1">
    <source>
        <dbReference type="Pfam" id="PF10412"/>
    </source>
</evidence>
<dbReference type="AlphaFoldDB" id="A0A6S6T5Z7"/>
<dbReference type="CDD" id="cd01127">
    <property type="entry name" value="TrwB_TraG_TraD_VirD4"/>
    <property type="match status" value="1"/>
</dbReference>
<dbReference type="InterPro" id="IPR027417">
    <property type="entry name" value="P-loop_NTPase"/>
</dbReference>
<proteinExistence type="predicted"/>
<name>A0A6S6T5Z7_9BACT</name>
<reference evidence="2" key="1">
    <citation type="submission" date="2020-01" db="EMBL/GenBank/DDBJ databases">
        <authorList>
            <person name="Meier V. D."/>
            <person name="Meier V D."/>
        </authorList>
    </citation>
    <scope>NUCLEOTIDE SEQUENCE</scope>
    <source>
        <strain evidence="2">HLG_WM_MAG_12</strain>
    </source>
</reference>
<organism evidence="2">
    <name type="scientific">uncultured Campylobacterales bacterium</name>
    <dbReference type="NCBI Taxonomy" id="352960"/>
    <lineage>
        <taxon>Bacteria</taxon>
        <taxon>Pseudomonadati</taxon>
        <taxon>Campylobacterota</taxon>
        <taxon>Epsilonproteobacteria</taxon>
        <taxon>Campylobacterales</taxon>
        <taxon>environmental samples</taxon>
    </lineage>
</organism>
<accession>A0A6S6T5Z7</accession>
<dbReference type="PANTHER" id="PTHR30121:SF11">
    <property type="entry name" value="AAA+ ATPASE DOMAIN-CONTAINING PROTEIN"/>
    <property type="match status" value="1"/>
</dbReference>
<dbReference type="InterPro" id="IPR019476">
    <property type="entry name" value="T4SS_TraD_DNA-bd"/>
</dbReference>
<dbReference type="Gene3D" id="3.40.50.300">
    <property type="entry name" value="P-loop containing nucleotide triphosphate hydrolases"/>
    <property type="match status" value="2"/>
</dbReference>
<sequence>MTDIQRVCKLFNLVYFDFLENTIASINDILSKKNYLDFYADMNENIKGKSIGIYIKHPSSSIIEKYNIGDNFYIGDFTFQYLRDSKASQSILFDILNHKSLEKVEIIRKLDKAINEEREKGTSFTVGGEMIEKSEYYKKKLENYIHEKWFYTYEHFLKYYEEGKYTNKNIYNSYKPTKESYLDYIFDTFQTPKLVLKKKLEAFIPNKERYKHTYITGSSGSGKSEAIKNLIFSVLRTQKDRYLENKEEYKIENFILIEPHGDLSDEIFNLALKYEGAYKYRTLLLDPFLDNEKTPIINPFDFKGNETDLNSYTEELISVFREILGIDFTLNAQALLTPCISTLLKIENSSLYDLQTFMSDDENKGLVEKGKITKNFAHKNFFENAFYSSNLSSTKKAIFLKLQILLNNKTFSNLTTGKSTFDLEYMMNNQKNLIVKLNKKRMRETLSPFGRFLIAKIQSIALKRSNIPIKLRPKTHLFLDEFQNFTTPSIEEILTESRKYQLFVTMAHQVISQIESTKLKDIILSNTNIKIVGSNGQKTLSTLSKEINVNLEELETLRTGNFYIKIDKNPAFKVYMQMLKPIHFKEDFIQKIRVKKLLLMIHYTKPTQTKLSLKAKPSKKYIDNIIKDKSDNDDIKNEIQTIKKPKFDTF</sequence>